<evidence type="ECO:0000259" key="3">
    <source>
        <dbReference type="Pfam" id="PF01370"/>
    </source>
</evidence>
<evidence type="ECO:0000256" key="1">
    <source>
        <dbReference type="ARBA" id="ARBA00005125"/>
    </source>
</evidence>
<organism evidence="4 5">
    <name type="scientific">Kangiella geojedonensis</name>
    <dbReference type="NCBI Taxonomy" id="914150"/>
    <lineage>
        <taxon>Bacteria</taxon>
        <taxon>Pseudomonadati</taxon>
        <taxon>Pseudomonadota</taxon>
        <taxon>Gammaproteobacteria</taxon>
        <taxon>Kangiellales</taxon>
        <taxon>Kangiellaceae</taxon>
        <taxon>Kangiella</taxon>
    </lineage>
</organism>
<dbReference type="PANTHER" id="PTHR43000">
    <property type="entry name" value="DTDP-D-GLUCOSE 4,6-DEHYDRATASE-RELATED"/>
    <property type="match status" value="1"/>
</dbReference>
<proteinExistence type="inferred from homology"/>
<dbReference type="PATRIC" id="fig|914150.5.peg.1406"/>
<dbReference type="Pfam" id="PF01370">
    <property type="entry name" value="Epimerase"/>
    <property type="match status" value="1"/>
</dbReference>
<dbReference type="KEGG" id="kge:TQ33_1389"/>
<dbReference type="InterPro" id="IPR001509">
    <property type="entry name" value="Epimerase_deHydtase"/>
</dbReference>
<dbReference type="RefSeq" id="WP_046561423.1">
    <property type="nucleotide sequence ID" value="NZ_CP010975.1"/>
</dbReference>
<dbReference type="AlphaFoldDB" id="A0A0F6TQV5"/>
<sequence length="323" mass="35781">MNKKILVTGSSGFIGGALVEHLVKRGFNTIGASRNNTFIHPLYTFYKISSLEQGADWSTPLHNVDTVVHCAARAHILKEKVKSPIDEFRKINVEATLQLAKQACKAGVKRFIFISSIGVLGDETKRGIAFNESMPEDPKAIYAISKLEAEKALKKFAKSSGLELVIIRPALVYDVHAPGNFSRLLKLADSILPLPFKGVKNRRALIYLPNLIELITSCLTQKEAVGGLFLASDGQSVPISEIISKLREGMGRKTNIFWFPNCIIKALATMLGKKRIYTQLFRSLDIDTEHTKLTLGWSPTIETKDALIMVGKQYKLSKKGIIK</sequence>
<reference evidence="4 5" key="1">
    <citation type="submission" date="2015-02" db="EMBL/GenBank/DDBJ databases">
        <title>Complete genome sequence of Kangiella geojedonensis strain YCS-5T.</title>
        <authorList>
            <person name="Kim K.M."/>
        </authorList>
    </citation>
    <scope>NUCLEOTIDE SEQUENCE [LARGE SCALE GENOMIC DNA]</scope>
    <source>
        <strain evidence="4 5">YCS-5</strain>
    </source>
</reference>
<dbReference type="HOGENOM" id="CLU_007383_6_1_6"/>
<accession>A0A0F6TQV5</accession>
<dbReference type="STRING" id="914150.TQ33_1389"/>
<evidence type="ECO:0000256" key="2">
    <source>
        <dbReference type="ARBA" id="ARBA00007637"/>
    </source>
</evidence>
<dbReference type="EMBL" id="CP010975">
    <property type="protein sequence ID" value="AKE52339.1"/>
    <property type="molecule type" value="Genomic_DNA"/>
</dbReference>
<comment type="pathway">
    <text evidence="1">Bacterial outer membrane biogenesis; LPS O-antigen biosynthesis.</text>
</comment>
<evidence type="ECO:0000313" key="5">
    <source>
        <dbReference type="Proteomes" id="UP000034071"/>
    </source>
</evidence>
<feature type="domain" description="NAD-dependent epimerase/dehydratase" evidence="3">
    <location>
        <begin position="5"/>
        <end position="223"/>
    </location>
</feature>
<evidence type="ECO:0000313" key="4">
    <source>
        <dbReference type="EMBL" id="AKE52339.1"/>
    </source>
</evidence>
<comment type="similarity">
    <text evidence="2">Belongs to the NAD(P)-dependent epimerase/dehydratase family.</text>
</comment>
<dbReference type="Gene3D" id="3.40.50.720">
    <property type="entry name" value="NAD(P)-binding Rossmann-like Domain"/>
    <property type="match status" value="1"/>
</dbReference>
<dbReference type="Proteomes" id="UP000034071">
    <property type="component" value="Chromosome"/>
</dbReference>
<keyword evidence="5" id="KW-1185">Reference proteome</keyword>
<name>A0A0F6TQV5_9GAMM</name>
<gene>
    <name evidence="4" type="ORF">TQ33_1389</name>
</gene>
<dbReference type="InterPro" id="IPR036291">
    <property type="entry name" value="NAD(P)-bd_dom_sf"/>
</dbReference>
<protein>
    <submittedName>
        <fullName evidence="4">NAD dependent epimerase/dehydratase family protein</fullName>
    </submittedName>
</protein>
<dbReference type="OrthoDB" id="7352421at2"/>
<dbReference type="SUPFAM" id="SSF51735">
    <property type="entry name" value="NAD(P)-binding Rossmann-fold domains"/>
    <property type="match status" value="1"/>
</dbReference>